<evidence type="ECO:0000256" key="7">
    <source>
        <dbReference type="SAM" id="MobiDB-lite"/>
    </source>
</evidence>
<dbReference type="OrthoDB" id="10265990at2759"/>
<feature type="region of interest" description="Disordered" evidence="7">
    <location>
        <begin position="1"/>
        <end position="39"/>
    </location>
</feature>
<comment type="similarity">
    <text evidence="2">Belongs to the Tim44 family.</text>
</comment>
<gene>
    <name evidence="9" type="ORF">AAP_02722</name>
</gene>
<proteinExistence type="inferred from homology"/>
<comment type="caution">
    <text evidence="9">The sequence shown here is derived from an EMBL/GenBank/DDBJ whole genome shotgun (WGS) entry which is preliminary data.</text>
</comment>
<dbReference type="PANTHER" id="PTHR10721:SF1">
    <property type="entry name" value="MITOCHONDRIAL IMPORT INNER MEMBRANE TRANSLOCASE SUBUNIT TIM44"/>
    <property type="match status" value="1"/>
</dbReference>
<keyword evidence="3" id="KW-0999">Mitochondrion inner membrane</keyword>
<feature type="compositionally biased region" description="Basic and acidic residues" evidence="7">
    <location>
        <begin position="7"/>
        <end position="25"/>
    </location>
</feature>
<dbReference type="Proteomes" id="UP000242877">
    <property type="component" value="Unassembled WGS sequence"/>
</dbReference>
<dbReference type="Gene3D" id="3.10.450.240">
    <property type="match status" value="1"/>
</dbReference>
<evidence type="ECO:0000256" key="6">
    <source>
        <dbReference type="ARBA" id="ARBA00023136"/>
    </source>
</evidence>
<evidence type="ECO:0000256" key="5">
    <source>
        <dbReference type="ARBA" id="ARBA00023128"/>
    </source>
</evidence>
<keyword evidence="5" id="KW-0496">Mitochondrion</keyword>
<evidence type="ECO:0000259" key="8">
    <source>
        <dbReference type="Pfam" id="PF04280"/>
    </source>
</evidence>
<dbReference type="SUPFAM" id="SSF54427">
    <property type="entry name" value="NTF2-like"/>
    <property type="match status" value="1"/>
</dbReference>
<evidence type="ECO:0000256" key="3">
    <source>
        <dbReference type="ARBA" id="ARBA00022792"/>
    </source>
</evidence>
<dbReference type="Pfam" id="PF04280">
    <property type="entry name" value="Tim44"/>
    <property type="match status" value="1"/>
</dbReference>
<feature type="domain" description="Tim44-like" evidence="8">
    <location>
        <begin position="261"/>
        <end position="334"/>
    </location>
</feature>
<evidence type="ECO:0000256" key="4">
    <source>
        <dbReference type="ARBA" id="ARBA00022946"/>
    </source>
</evidence>
<comment type="subcellular location">
    <subcellularLocation>
        <location evidence="1">Mitochondrion inner membrane</location>
    </subcellularLocation>
</comment>
<evidence type="ECO:0000313" key="9">
    <source>
        <dbReference type="EMBL" id="KZZ92641.1"/>
    </source>
</evidence>
<dbReference type="InterPro" id="IPR007379">
    <property type="entry name" value="Tim44-like_dom"/>
</dbReference>
<sequence>MLVYNGENKKEDGKKGEEENAKKEAPPPPPPHGDKTPWQVFRDTFRSELQASKEWNESTKALASSAHDLAESERIRKARAAYEAASSAASTKTSAALKKTGSAIGKGAAWTWETPVVKGIRTGVSATGRGLDMATKPVRETEAYKKTVSNVKEVMDDGASTRYGGWIEKEERRKQRALREAKEGRSKVEVIQEDPNAGTNITLHKDARWKEQWRDFRDKSKLMQHYFDLKNTYQESENPLISTARSVSDAITGFFAENETAQVIKKFRQMDPTFQMEPFLRDLREYILPEVLDAYVKGDGKTLKLWLSEAQYYVYEALSRQYTTAGLEVRRQNLGYPTR</sequence>
<evidence type="ECO:0000313" key="10">
    <source>
        <dbReference type="Proteomes" id="UP000242877"/>
    </source>
</evidence>
<evidence type="ECO:0000256" key="1">
    <source>
        <dbReference type="ARBA" id="ARBA00004273"/>
    </source>
</evidence>
<keyword evidence="6" id="KW-0472">Membrane</keyword>
<keyword evidence="10" id="KW-1185">Reference proteome</keyword>
<reference evidence="9 10" key="1">
    <citation type="journal article" date="2016" name="Genome Biol. Evol.">
        <title>Divergent and convergent evolution of fungal pathogenicity.</title>
        <authorList>
            <person name="Shang Y."/>
            <person name="Xiao G."/>
            <person name="Zheng P."/>
            <person name="Cen K."/>
            <person name="Zhan S."/>
            <person name="Wang C."/>
        </authorList>
    </citation>
    <scope>NUCLEOTIDE SEQUENCE [LARGE SCALE GENOMIC DNA]</scope>
    <source>
        <strain evidence="9 10">ARSEF 7405</strain>
    </source>
</reference>
<dbReference type="VEuPathDB" id="FungiDB:AAP_02722"/>
<dbReference type="EMBL" id="AZGZ01000010">
    <property type="protein sequence ID" value="KZZ92641.1"/>
    <property type="molecule type" value="Genomic_DNA"/>
</dbReference>
<name>A0A167ZGT7_9EURO</name>
<evidence type="ECO:0000256" key="2">
    <source>
        <dbReference type="ARBA" id="ARBA00009597"/>
    </source>
</evidence>
<dbReference type="GO" id="GO:0005743">
    <property type="term" value="C:mitochondrial inner membrane"/>
    <property type="evidence" value="ECO:0007669"/>
    <property type="project" value="UniProtKB-SubCell"/>
</dbReference>
<dbReference type="GO" id="GO:0051087">
    <property type="term" value="F:protein-folding chaperone binding"/>
    <property type="evidence" value="ECO:0007669"/>
    <property type="project" value="TreeGrafter"/>
</dbReference>
<dbReference type="GO" id="GO:0030150">
    <property type="term" value="P:protein import into mitochondrial matrix"/>
    <property type="evidence" value="ECO:0007669"/>
    <property type="project" value="TreeGrafter"/>
</dbReference>
<keyword evidence="4" id="KW-0809">Transit peptide</keyword>
<dbReference type="InterPro" id="IPR039544">
    <property type="entry name" value="Tim44-like"/>
</dbReference>
<accession>A0A167ZGT7</accession>
<dbReference type="PANTHER" id="PTHR10721">
    <property type="entry name" value="MITOCHONDRIAL IMPORT INNER MEMBRANE TRANSLOCASE SUBUNIT TIM44"/>
    <property type="match status" value="1"/>
</dbReference>
<organism evidence="9 10">
    <name type="scientific">Ascosphaera apis ARSEF 7405</name>
    <dbReference type="NCBI Taxonomy" id="392613"/>
    <lineage>
        <taxon>Eukaryota</taxon>
        <taxon>Fungi</taxon>
        <taxon>Dikarya</taxon>
        <taxon>Ascomycota</taxon>
        <taxon>Pezizomycotina</taxon>
        <taxon>Eurotiomycetes</taxon>
        <taxon>Eurotiomycetidae</taxon>
        <taxon>Onygenales</taxon>
        <taxon>Ascosphaeraceae</taxon>
        <taxon>Ascosphaera</taxon>
    </lineage>
</organism>
<protein>
    <submittedName>
        <fullName evidence="9">TIM23 translocase complex subunit Tim44</fullName>
    </submittedName>
</protein>
<dbReference type="InterPro" id="IPR032710">
    <property type="entry name" value="NTF2-like_dom_sf"/>
</dbReference>
<dbReference type="AlphaFoldDB" id="A0A167ZGT7"/>